<dbReference type="eggNOG" id="ENOG502QR8U">
    <property type="taxonomic scope" value="Eukaryota"/>
</dbReference>
<evidence type="ECO:0000256" key="4">
    <source>
        <dbReference type="ARBA" id="ARBA00022750"/>
    </source>
</evidence>
<evidence type="ECO:0000313" key="9">
    <source>
        <dbReference type="EMBL" id="OAJ40819.1"/>
    </source>
</evidence>
<evidence type="ECO:0000256" key="1">
    <source>
        <dbReference type="ARBA" id="ARBA00007447"/>
    </source>
</evidence>
<dbReference type="GO" id="GO:0004190">
    <property type="term" value="F:aspartic-type endopeptidase activity"/>
    <property type="evidence" value="ECO:0007669"/>
    <property type="project" value="UniProtKB-KW"/>
</dbReference>
<organism evidence="9 10">
    <name type="scientific">Batrachochytrium dendrobatidis (strain JEL423)</name>
    <dbReference type="NCBI Taxonomy" id="403673"/>
    <lineage>
        <taxon>Eukaryota</taxon>
        <taxon>Fungi</taxon>
        <taxon>Fungi incertae sedis</taxon>
        <taxon>Chytridiomycota</taxon>
        <taxon>Chytridiomycota incertae sedis</taxon>
        <taxon>Chytridiomycetes</taxon>
        <taxon>Rhizophydiales</taxon>
        <taxon>Rhizophydiales incertae sedis</taxon>
        <taxon>Batrachochytrium</taxon>
    </lineage>
</organism>
<evidence type="ECO:0000256" key="5">
    <source>
        <dbReference type="ARBA" id="ARBA00022801"/>
    </source>
</evidence>
<dbReference type="OrthoDB" id="2152801at2759"/>
<feature type="domain" description="Peptidase A1" evidence="8">
    <location>
        <begin position="52"/>
        <end position="383"/>
    </location>
</feature>
<dbReference type="VEuPathDB" id="FungiDB:BDEG_24516"/>
<dbReference type="EMBL" id="DS022305">
    <property type="protein sequence ID" value="OAJ40819.1"/>
    <property type="molecule type" value="Genomic_DNA"/>
</dbReference>
<dbReference type="InterPro" id="IPR033121">
    <property type="entry name" value="PEPTIDASE_A1"/>
</dbReference>
<dbReference type="PROSITE" id="PS00141">
    <property type="entry name" value="ASP_PROTEASE"/>
    <property type="match status" value="1"/>
</dbReference>
<proteinExistence type="inferred from homology"/>
<keyword evidence="3 7" id="KW-0732">Signal</keyword>
<dbReference type="InterPro" id="IPR001461">
    <property type="entry name" value="Aspartic_peptidase_A1"/>
</dbReference>
<dbReference type="AlphaFoldDB" id="A0A177WL40"/>
<dbReference type="Pfam" id="PF00026">
    <property type="entry name" value="Asp"/>
    <property type="match status" value="1"/>
</dbReference>
<accession>A0A177WL40</accession>
<dbReference type="Gene3D" id="2.40.70.10">
    <property type="entry name" value="Acid Proteases"/>
    <property type="match status" value="2"/>
</dbReference>
<dbReference type="PANTHER" id="PTHR47965:SF12">
    <property type="entry name" value="ASPARTIC PROTEINASE 3-RELATED"/>
    <property type="match status" value="1"/>
</dbReference>
<keyword evidence="5" id="KW-0378">Hydrolase</keyword>
<feature type="chain" id="PRO_5008077675" description="Peptidase A1 domain-containing protein" evidence="7">
    <location>
        <begin position="20"/>
        <end position="419"/>
    </location>
</feature>
<reference evidence="9 10" key="1">
    <citation type="submission" date="2006-10" db="EMBL/GenBank/DDBJ databases">
        <title>The Genome Sequence of Batrachochytrium dendrobatidis JEL423.</title>
        <authorList>
            <consortium name="The Broad Institute Genome Sequencing Platform"/>
            <person name="Birren B."/>
            <person name="Lander E."/>
            <person name="Galagan J."/>
            <person name="Cuomo C."/>
            <person name="Devon K."/>
            <person name="Jaffe D."/>
            <person name="Butler J."/>
            <person name="Alvarez P."/>
            <person name="Gnerre S."/>
            <person name="Grabherr M."/>
            <person name="Kleber M."/>
            <person name="Mauceli E."/>
            <person name="Brockman W."/>
            <person name="Young S."/>
            <person name="LaButti K."/>
            <person name="Sykes S."/>
            <person name="DeCaprio D."/>
            <person name="Crawford M."/>
            <person name="Koehrsen M."/>
            <person name="Engels R."/>
            <person name="Montgomery P."/>
            <person name="Pearson M."/>
            <person name="Howarth C."/>
            <person name="Larson L."/>
            <person name="White J."/>
            <person name="O'Leary S."/>
            <person name="Kodira C."/>
            <person name="Zeng Q."/>
            <person name="Yandava C."/>
            <person name="Alvarado L."/>
            <person name="Longcore J."/>
            <person name="James T."/>
        </authorList>
    </citation>
    <scope>NUCLEOTIDE SEQUENCE [LARGE SCALE GENOMIC DNA]</scope>
    <source>
        <strain evidence="9 10">JEL423</strain>
    </source>
</reference>
<sequence length="419" mass="44842">MGFYAISVLVMMLVINSTAVRVPLYRSSRSASVFNPAKSANIPITSTQAACFMINLDVDDGTFNVMVDTGSSDTVIPVKNLNNYNGPTLDYMGQPNAKMISGSYASKAGWTGYGLSLFVGLSGTDTTADNAPIVNAIRQTANPIFIDGQDTQGLLGLAYSAAAVYKTNPSTVMDAWVAAGQFAKNEVAFRACPWEKESQSSIDFGNTQPVNNCGKNGSPNVWVKSPEQGLFSVDIKGISVHGTPVRLPSAFQRNGRLSIIDSCTTDLKLPGNVINAIRDIMIRLGGFPPLNTARTPAPPTRPINLALLPSITFHIATGGAMRSAPGSTISVTIGPQQYLIYRPGYWYQMAAFRSDDDSVILGGPFFTSLNIVHDRTNHQIGLSLGCGCDSAQEDFPKIVGTNGMQWSPKSPNGIFPPRR</sequence>
<keyword evidence="6" id="KW-0865">Zymogen</keyword>
<dbReference type="GO" id="GO:0006508">
    <property type="term" value="P:proteolysis"/>
    <property type="evidence" value="ECO:0007669"/>
    <property type="project" value="UniProtKB-KW"/>
</dbReference>
<dbReference type="CDD" id="cd05471">
    <property type="entry name" value="pepsin_like"/>
    <property type="match status" value="1"/>
</dbReference>
<dbReference type="InterPro" id="IPR034164">
    <property type="entry name" value="Pepsin-like_dom"/>
</dbReference>
<comment type="similarity">
    <text evidence="1">Belongs to the peptidase A1 family.</text>
</comment>
<protein>
    <recommendedName>
        <fullName evidence="8">Peptidase A1 domain-containing protein</fullName>
    </recommendedName>
</protein>
<dbReference type="PANTHER" id="PTHR47965">
    <property type="entry name" value="ASPARTYL PROTEASE-RELATED"/>
    <property type="match status" value="1"/>
</dbReference>
<reference evidence="9 10" key="2">
    <citation type="submission" date="2016-05" db="EMBL/GenBank/DDBJ databases">
        <title>Lineage-specific infection strategies underlie the spectrum of fungal disease in amphibians.</title>
        <authorList>
            <person name="Cuomo C.A."/>
            <person name="Farrer R.A."/>
            <person name="James T."/>
            <person name="Longcore J."/>
            <person name="Birren B."/>
        </authorList>
    </citation>
    <scope>NUCLEOTIDE SEQUENCE [LARGE SCALE GENOMIC DNA]</scope>
    <source>
        <strain evidence="9 10">JEL423</strain>
    </source>
</reference>
<feature type="signal peptide" evidence="7">
    <location>
        <begin position="1"/>
        <end position="19"/>
    </location>
</feature>
<evidence type="ECO:0000256" key="6">
    <source>
        <dbReference type="ARBA" id="ARBA00023145"/>
    </source>
</evidence>
<evidence type="ECO:0000259" key="8">
    <source>
        <dbReference type="PROSITE" id="PS51767"/>
    </source>
</evidence>
<evidence type="ECO:0000256" key="2">
    <source>
        <dbReference type="ARBA" id="ARBA00022670"/>
    </source>
</evidence>
<evidence type="ECO:0000256" key="3">
    <source>
        <dbReference type="ARBA" id="ARBA00022729"/>
    </source>
</evidence>
<evidence type="ECO:0000256" key="7">
    <source>
        <dbReference type="SAM" id="SignalP"/>
    </source>
</evidence>
<dbReference type="InterPro" id="IPR021109">
    <property type="entry name" value="Peptidase_aspartic_dom_sf"/>
</dbReference>
<dbReference type="SUPFAM" id="SSF50630">
    <property type="entry name" value="Acid proteases"/>
    <property type="match status" value="1"/>
</dbReference>
<dbReference type="InterPro" id="IPR001969">
    <property type="entry name" value="Aspartic_peptidase_AS"/>
</dbReference>
<dbReference type="Proteomes" id="UP000077115">
    <property type="component" value="Unassembled WGS sequence"/>
</dbReference>
<name>A0A177WL40_BATDL</name>
<evidence type="ECO:0000313" key="10">
    <source>
        <dbReference type="Proteomes" id="UP000077115"/>
    </source>
</evidence>
<gene>
    <name evidence="9" type="ORF">BDEG_24516</name>
</gene>
<dbReference type="PROSITE" id="PS51767">
    <property type="entry name" value="PEPTIDASE_A1"/>
    <property type="match status" value="1"/>
</dbReference>
<keyword evidence="4" id="KW-0064">Aspartyl protease</keyword>
<keyword evidence="2" id="KW-0645">Protease</keyword>